<comment type="caution">
    <text evidence="1">The sequence shown here is derived from an EMBL/GenBank/DDBJ whole genome shotgun (WGS) entry which is preliminary data.</text>
</comment>
<reference evidence="2" key="1">
    <citation type="journal article" date="2012" name="Science">
        <title>The Paleozoic origin of enzymatic lignin decomposition reconstructed from 31 fungal genomes.</title>
        <authorList>
            <person name="Floudas D."/>
            <person name="Binder M."/>
            <person name="Riley R."/>
            <person name="Barry K."/>
            <person name="Blanchette R.A."/>
            <person name="Henrissat B."/>
            <person name="Martinez A.T."/>
            <person name="Otillar R."/>
            <person name="Spatafora J.W."/>
            <person name="Yadav J.S."/>
            <person name="Aerts A."/>
            <person name="Benoit I."/>
            <person name="Boyd A."/>
            <person name="Carlson A."/>
            <person name="Copeland A."/>
            <person name="Coutinho P.M."/>
            <person name="de Vries R.P."/>
            <person name="Ferreira P."/>
            <person name="Findley K."/>
            <person name="Foster B."/>
            <person name="Gaskell J."/>
            <person name="Glotzer D."/>
            <person name="Gorecki P."/>
            <person name="Heitman J."/>
            <person name="Hesse C."/>
            <person name="Hori C."/>
            <person name="Igarashi K."/>
            <person name="Jurgens J.A."/>
            <person name="Kallen N."/>
            <person name="Kersten P."/>
            <person name="Kohler A."/>
            <person name="Kuees U."/>
            <person name="Kumar T.K.A."/>
            <person name="Kuo A."/>
            <person name="LaButti K."/>
            <person name="Larrondo L.F."/>
            <person name="Lindquist E."/>
            <person name="Ling A."/>
            <person name="Lombard V."/>
            <person name="Lucas S."/>
            <person name="Lundell T."/>
            <person name="Martin R."/>
            <person name="McLaughlin D.J."/>
            <person name="Morgenstern I."/>
            <person name="Morin E."/>
            <person name="Murat C."/>
            <person name="Nagy L.G."/>
            <person name="Nolan M."/>
            <person name="Ohm R.A."/>
            <person name="Patyshakuliyeva A."/>
            <person name="Rokas A."/>
            <person name="Ruiz-Duenas F.J."/>
            <person name="Sabat G."/>
            <person name="Salamov A."/>
            <person name="Samejima M."/>
            <person name="Schmutz J."/>
            <person name="Slot J.C."/>
            <person name="St John F."/>
            <person name="Stenlid J."/>
            <person name="Sun H."/>
            <person name="Sun S."/>
            <person name="Syed K."/>
            <person name="Tsang A."/>
            <person name="Wiebenga A."/>
            <person name="Young D."/>
            <person name="Pisabarro A."/>
            <person name="Eastwood D.C."/>
            <person name="Martin F."/>
            <person name="Cullen D."/>
            <person name="Grigoriev I.V."/>
            <person name="Hibbett D.S."/>
        </authorList>
    </citation>
    <scope>NUCLEOTIDE SEQUENCE [LARGE SCALE GENOMIC DNA]</scope>
    <source>
        <strain evidence="2">RWD-64-598 SS2</strain>
    </source>
</reference>
<evidence type="ECO:0000313" key="1">
    <source>
        <dbReference type="EMBL" id="EIW85843.1"/>
    </source>
</evidence>
<dbReference type="AlphaFoldDB" id="A0A5M3N399"/>
<dbReference type="Proteomes" id="UP000053558">
    <property type="component" value="Unassembled WGS sequence"/>
</dbReference>
<organism evidence="1 2">
    <name type="scientific">Coniophora puteana (strain RWD-64-598)</name>
    <name type="common">Brown rot fungus</name>
    <dbReference type="NCBI Taxonomy" id="741705"/>
    <lineage>
        <taxon>Eukaryota</taxon>
        <taxon>Fungi</taxon>
        <taxon>Dikarya</taxon>
        <taxon>Basidiomycota</taxon>
        <taxon>Agaricomycotina</taxon>
        <taxon>Agaricomycetes</taxon>
        <taxon>Agaricomycetidae</taxon>
        <taxon>Boletales</taxon>
        <taxon>Coniophorineae</taxon>
        <taxon>Coniophoraceae</taxon>
        <taxon>Coniophora</taxon>
    </lineage>
</organism>
<accession>A0A5M3N399</accession>
<keyword evidence="2" id="KW-1185">Reference proteome</keyword>
<gene>
    <name evidence="1" type="ORF">CONPUDRAFT_80232</name>
</gene>
<dbReference type="EMBL" id="JH711574">
    <property type="protein sequence ID" value="EIW85843.1"/>
    <property type="molecule type" value="Genomic_DNA"/>
</dbReference>
<protein>
    <submittedName>
        <fullName evidence="1">Uncharacterized protein</fullName>
    </submittedName>
</protein>
<dbReference type="RefSeq" id="XP_007764352.1">
    <property type="nucleotide sequence ID" value="XM_007766162.1"/>
</dbReference>
<dbReference type="KEGG" id="cput:CONPUDRAFT_80232"/>
<dbReference type="GeneID" id="19210057"/>
<name>A0A5M3N399_CONPW</name>
<evidence type="ECO:0000313" key="2">
    <source>
        <dbReference type="Proteomes" id="UP000053558"/>
    </source>
</evidence>
<proteinExistence type="predicted"/>
<sequence length="56" mass="5855">MSQEQGPGLLQPRVEAYLGSPLESACGAIHDMSNAMVSQSIADSEDVCSKTSTAVR</sequence>